<keyword evidence="6" id="KW-0238">DNA-binding</keyword>
<evidence type="ECO:0000256" key="2">
    <source>
        <dbReference type="ARBA" id="ARBA00022741"/>
    </source>
</evidence>
<sequence length="351" mass="38739">MMRAKESARENSRKSGTMDPSFDPGEDERESSLRPHVLSEFQGQARIKENLSIFIKAAREREEALDHLFLMGPPGLGKTTLALVVSSEMGADFKPTSAPALDKPKDLAGILTTLRPGSVFFIDEIHRLKPAIEEMLYIAMEDFELDWIIGQGPAARTVRVPVPPFTLIGATTKAGMVSAPLASRFGISLRFDYYSPGELELVIRRSAAILGIEIQKNAVRRLASTSRGTPRIANRLLRRMRDFAQVAGKDSVDIEVVEEGLSRLEVDQLGLERLDREILKAIILKYSGGPVGAETLAITVGEGVDSLEDYYEPFLIQAGLIARTPRGRVATPQAYKHLGMEYSVENGRLQF</sequence>
<evidence type="ECO:0000256" key="8">
    <source>
        <dbReference type="ARBA" id="ARBA00023204"/>
    </source>
</evidence>
<dbReference type="AlphaFoldDB" id="A0A644SZC1"/>
<evidence type="ECO:0000256" key="9">
    <source>
        <dbReference type="SAM" id="MobiDB-lite"/>
    </source>
</evidence>
<name>A0A644SZC1_9ZZZZ</name>
<keyword evidence="5" id="KW-0067">ATP-binding</keyword>
<dbReference type="PANTHER" id="PTHR42848">
    <property type="match status" value="1"/>
</dbReference>
<accession>A0A644SZC1</accession>
<gene>
    <name evidence="11" type="primary">ruvB_5</name>
    <name evidence="11" type="ORF">SDC9_04710</name>
</gene>
<protein>
    <submittedName>
        <fullName evidence="11">Holliday junction ATP-dependent DNA helicase RuvB</fullName>
        <ecNumber evidence="11">3.6.4.12</ecNumber>
    </submittedName>
</protein>
<evidence type="ECO:0000256" key="7">
    <source>
        <dbReference type="ARBA" id="ARBA00023172"/>
    </source>
</evidence>
<keyword evidence="4 11" id="KW-0378">Hydrolase</keyword>
<dbReference type="NCBIfam" id="TIGR00635">
    <property type="entry name" value="ruvB"/>
    <property type="match status" value="1"/>
</dbReference>
<dbReference type="InterPro" id="IPR036388">
    <property type="entry name" value="WH-like_DNA-bd_sf"/>
</dbReference>
<keyword evidence="7" id="KW-0233">DNA recombination</keyword>
<dbReference type="Gene3D" id="1.10.8.60">
    <property type="match status" value="1"/>
</dbReference>
<dbReference type="Gene3D" id="1.10.10.10">
    <property type="entry name" value="Winged helix-like DNA-binding domain superfamily/Winged helix DNA-binding domain"/>
    <property type="match status" value="1"/>
</dbReference>
<evidence type="ECO:0000256" key="6">
    <source>
        <dbReference type="ARBA" id="ARBA00023125"/>
    </source>
</evidence>
<dbReference type="Pfam" id="PF05496">
    <property type="entry name" value="RuvB_N"/>
    <property type="match status" value="1"/>
</dbReference>
<dbReference type="SMART" id="SM00382">
    <property type="entry name" value="AAA"/>
    <property type="match status" value="1"/>
</dbReference>
<evidence type="ECO:0000256" key="5">
    <source>
        <dbReference type="ARBA" id="ARBA00022840"/>
    </source>
</evidence>
<dbReference type="InterPro" id="IPR008823">
    <property type="entry name" value="RuvB_wg_C"/>
</dbReference>
<keyword evidence="3" id="KW-0227">DNA damage</keyword>
<dbReference type="Pfam" id="PF05491">
    <property type="entry name" value="WHD_RuvB"/>
    <property type="match status" value="1"/>
</dbReference>
<dbReference type="InterPro" id="IPR004605">
    <property type="entry name" value="DNA_helicase_Holl-junc_RuvB"/>
</dbReference>
<dbReference type="PANTHER" id="PTHR42848:SF1">
    <property type="entry name" value="HOLLIDAY JUNCTION BRANCH MIGRATION COMPLEX SUBUNIT RUVB"/>
    <property type="match status" value="1"/>
</dbReference>
<dbReference type="InterPro" id="IPR036390">
    <property type="entry name" value="WH_DNA-bd_sf"/>
</dbReference>
<keyword evidence="11" id="KW-0347">Helicase</keyword>
<dbReference type="GO" id="GO:0005524">
    <property type="term" value="F:ATP binding"/>
    <property type="evidence" value="ECO:0007669"/>
    <property type="project" value="UniProtKB-KW"/>
</dbReference>
<dbReference type="Gene3D" id="3.40.50.300">
    <property type="entry name" value="P-loop containing nucleotide triphosphate hydrolases"/>
    <property type="match status" value="1"/>
</dbReference>
<organism evidence="11">
    <name type="scientific">bioreactor metagenome</name>
    <dbReference type="NCBI Taxonomy" id="1076179"/>
    <lineage>
        <taxon>unclassified sequences</taxon>
        <taxon>metagenomes</taxon>
        <taxon>ecological metagenomes</taxon>
    </lineage>
</organism>
<keyword evidence="1" id="KW-0963">Cytoplasm</keyword>
<dbReference type="EC" id="3.6.4.12" evidence="11"/>
<feature type="compositionally biased region" description="Basic and acidic residues" evidence="9">
    <location>
        <begin position="1"/>
        <end position="13"/>
    </location>
</feature>
<dbReference type="InterPro" id="IPR041445">
    <property type="entry name" value="AAA_lid_4"/>
</dbReference>
<dbReference type="NCBIfam" id="NF000868">
    <property type="entry name" value="PRK00080.1"/>
    <property type="match status" value="1"/>
</dbReference>
<dbReference type="EMBL" id="VSSQ01000008">
    <property type="protein sequence ID" value="MPL59162.1"/>
    <property type="molecule type" value="Genomic_DNA"/>
</dbReference>
<dbReference type="GO" id="GO:0003677">
    <property type="term" value="F:DNA binding"/>
    <property type="evidence" value="ECO:0007669"/>
    <property type="project" value="UniProtKB-KW"/>
</dbReference>
<dbReference type="GO" id="GO:0006310">
    <property type="term" value="P:DNA recombination"/>
    <property type="evidence" value="ECO:0007669"/>
    <property type="project" value="UniProtKB-KW"/>
</dbReference>
<dbReference type="Pfam" id="PF17864">
    <property type="entry name" value="AAA_lid_4"/>
    <property type="match status" value="1"/>
</dbReference>
<dbReference type="CDD" id="cd00009">
    <property type="entry name" value="AAA"/>
    <property type="match status" value="1"/>
</dbReference>
<reference evidence="11" key="1">
    <citation type="submission" date="2019-08" db="EMBL/GenBank/DDBJ databases">
        <authorList>
            <person name="Kucharzyk K."/>
            <person name="Murdoch R.W."/>
            <person name="Higgins S."/>
            <person name="Loffler F."/>
        </authorList>
    </citation>
    <scope>NUCLEOTIDE SEQUENCE</scope>
</reference>
<dbReference type="SUPFAM" id="SSF52540">
    <property type="entry name" value="P-loop containing nucleoside triphosphate hydrolases"/>
    <property type="match status" value="1"/>
</dbReference>
<keyword evidence="2" id="KW-0547">Nucleotide-binding</keyword>
<evidence type="ECO:0000313" key="11">
    <source>
        <dbReference type="EMBL" id="MPL59162.1"/>
    </source>
</evidence>
<dbReference type="GO" id="GO:0009378">
    <property type="term" value="F:four-way junction helicase activity"/>
    <property type="evidence" value="ECO:0007669"/>
    <property type="project" value="InterPro"/>
</dbReference>
<feature type="domain" description="AAA+ ATPase" evidence="10">
    <location>
        <begin position="64"/>
        <end position="197"/>
    </location>
</feature>
<keyword evidence="8" id="KW-0234">DNA repair</keyword>
<dbReference type="InterPro" id="IPR027417">
    <property type="entry name" value="P-loop_NTPase"/>
</dbReference>
<dbReference type="InterPro" id="IPR008824">
    <property type="entry name" value="RuvB-like_N"/>
</dbReference>
<evidence type="ECO:0000259" key="10">
    <source>
        <dbReference type="SMART" id="SM00382"/>
    </source>
</evidence>
<proteinExistence type="inferred from homology"/>
<dbReference type="InterPro" id="IPR003593">
    <property type="entry name" value="AAA+_ATPase"/>
</dbReference>
<evidence type="ECO:0000256" key="4">
    <source>
        <dbReference type="ARBA" id="ARBA00022801"/>
    </source>
</evidence>
<evidence type="ECO:0000256" key="3">
    <source>
        <dbReference type="ARBA" id="ARBA00022763"/>
    </source>
</evidence>
<dbReference type="GO" id="GO:0006281">
    <property type="term" value="P:DNA repair"/>
    <property type="evidence" value="ECO:0007669"/>
    <property type="project" value="UniProtKB-KW"/>
</dbReference>
<feature type="region of interest" description="Disordered" evidence="9">
    <location>
        <begin position="1"/>
        <end position="33"/>
    </location>
</feature>
<evidence type="ECO:0000256" key="1">
    <source>
        <dbReference type="ARBA" id="ARBA00022490"/>
    </source>
</evidence>
<dbReference type="SUPFAM" id="SSF46785">
    <property type="entry name" value="Winged helix' DNA-binding domain"/>
    <property type="match status" value="1"/>
</dbReference>
<comment type="caution">
    <text evidence="11">The sequence shown here is derived from an EMBL/GenBank/DDBJ whole genome shotgun (WGS) entry which is preliminary data.</text>
</comment>
<dbReference type="GO" id="GO:0016787">
    <property type="term" value="F:hydrolase activity"/>
    <property type="evidence" value="ECO:0007669"/>
    <property type="project" value="UniProtKB-KW"/>
</dbReference>
<dbReference type="HAMAP" id="MF_00016">
    <property type="entry name" value="DNA_HJ_migration_RuvB"/>
    <property type="match status" value="1"/>
</dbReference>